<comment type="caution">
    <text evidence="1">The sequence shown here is derived from an EMBL/GenBank/DDBJ whole genome shotgun (WGS) entry which is preliminary data.</text>
</comment>
<protein>
    <submittedName>
        <fullName evidence="1">Uncharacterized protein</fullName>
    </submittedName>
</protein>
<dbReference type="Proteomes" id="UP000216339">
    <property type="component" value="Unassembled WGS sequence"/>
</dbReference>
<keyword evidence="2" id="KW-1185">Reference proteome</keyword>
<evidence type="ECO:0000313" key="2">
    <source>
        <dbReference type="Proteomes" id="UP000216339"/>
    </source>
</evidence>
<sequence>MLHPAFLIAAAVNDEGHVELPAAGGGTAFPIARAHFAPDDQGGFVQRVVPAVGQDGRWETLDMAFFARCLALALGALTPDLFAVRGVGVPGQARGRLARRDPASEEARLQTLRAAFLVHLAAYEGRLV</sequence>
<dbReference type="EMBL" id="MQWD01000010">
    <property type="protein sequence ID" value="PAP74185.1"/>
    <property type="molecule type" value="Genomic_DNA"/>
</dbReference>
<gene>
    <name evidence="1" type="ORF">BSZ37_21215</name>
</gene>
<accession>A0A271ITY1</accession>
<organism evidence="1 2">
    <name type="scientific">Rubrivirga marina</name>
    <dbReference type="NCBI Taxonomy" id="1196024"/>
    <lineage>
        <taxon>Bacteria</taxon>
        <taxon>Pseudomonadati</taxon>
        <taxon>Rhodothermota</taxon>
        <taxon>Rhodothermia</taxon>
        <taxon>Rhodothermales</taxon>
        <taxon>Rubricoccaceae</taxon>
        <taxon>Rubrivirga</taxon>
    </lineage>
</organism>
<dbReference type="RefSeq" id="WP_095512662.1">
    <property type="nucleotide sequence ID" value="NZ_MQWD01000010.1"/>
</dbReference>
<dbReference type="AlphaFoldDB" id="A0A271ITY1"/>
<proteinExistence type="predicted"/>
<name>A0A271ITY1_9BACT</name>
<reference evidence="1 2" key="1">
    <citation type="submission" date="2016-11" db="EMBL/GenBank/DDBJ databases">
        <title>Study of marine rhodopsin-containing bacteria.</title>
        <authorList>
            <person name="Yoshizawa S."/>
            <person name="Kumagai Y."/>
            <person name="Kogure K."/>
        </authorList>
    </citation>
    <scope>NUCLEOTIDE SEQUENCE [LARGE SCALE GENOMIC DNA]</scope>
    <source>
        <strain evidence="1 2">SAORIC-28</strain>
    </source>
</reference>
<evidence type="ECO:0000313" key="1">
    <source>
        <dbReference type="EMBL" id="PAP74185.1"/>
    </source>
</evidence>